<sequence length="769" mass="88985">MAAPTDEIEVGKFVHINTRFDSANETKVVEPYPRSGHCCATDGINLYVFGGYHPAYCMTETEPEYREVTKKNEVFKDMWCFNLARETWCEVNTVGAVPHETASMSMLLSGHTLLLFGGTCYPWGHTSNADMVSFKLKDKTWSTLACKGQHPPGKYGQAMSLVYDRLYLFGGCRRLSEEDFLFDADLHCLNLKNLTWSLVSDMDAQSDSDAPFRVMYRHSLAWHENKMYLIGNSWRELYSSEYHDQIHVYNLETNTWEKEPTLPCLHNGHPQRRQYHSCMQWKNEVYMCGGHNNVTIFGDIWKLDLPSLQWTRLSTEMPVPTFFHSAAITSTKCLYIFGGVTCLRDRDRTNNIFRIWLDIPPLTDIALRKVLSLLPNRSQDSINRLWDLGVPQTIMDLGTEPHPRSGHCCATDGYNLIVYGGYHPEYHRAEPGHGEVIIENQVFTEMWCFNFATETWHEVETEGDEPTATTGMSMIYIHRPERLLLHGGSGHPWGQNTNGDLIVFELLQKRWTSLRCIGDCPAPKYGQAIIVRQGHLYCYGGCRWLPDTENFLFNSELHHLDLESKEWSMLSNEPENASRVMYKHGLALYEEKLYIVGSSYRDLYSLTHQEKIHVYDLRTREWRSEETLRCPNHGFPRQRKYHGWVQWNNEIYICGGHNNRVVLRDVWKLELPSLQWTRLPTDMPITTYFHSAAITPTKCLYTFGGINDLEDRPRTNAVFRIWLAIPPLLDLALKKVLSLLPNRNPETITRLHQDLGIPANVMDKLRHVE</sequence>
<dbReference type="Gene3D" id="2.120.10.80">
    <property type="entry name" value="Kelch-type beta propeller"/>
    <property type="match status" value="4"/>
</dbReference>
<reference evidence="6" key="1">
    <citation type="submission" date="2025-08" db="UniProtKB">
        <authorList>
            <consortium name="RefSeq"/>
        </authorList>
    </citation>
    <scope>IDENTIFICATION</scope>
</reference>
<dbReference type="SMART" id="SM00612">
    <property type="entry name" value="Kelch"/>
    <property type="match status" value="2"/>
</dbReference>
<proteinExistence type="inferred from homology"/>
<dbReference type="OrthoDB" id="7676067at2759"/>
<dbReference type="Pfam" id="PF07646">
    <property type="entry name" value="Kelch_2"/>
    <property type="match status" value="1"/>
</dbReference>
<organism evidence="5 6">
    <name type="scientific">Acanthaster planci</name>
    <name type="common">Crown-of-thorns starfish</name>
    <dbReference type="NCBI Taxonomy" id="133434"/>
    <lineage>
        <taxon>Eukaryota</taxon>
        <taxon>Metazoa</taxon>
        <taxon>Echinodermata</taxon>
        <taxon>Eleutherozoa</taxon>
        <taxon>Asterozoa</taxon>
        <taxon>Asteroidea</taxon>
        <taxon>Valvatacea</taxon>
        <taxon>Valvatida</taxon>
        <taxon>Acanthasteridae</taxon>
        <taxon>Acanthaster</taxon>
    </lineage>
</organism>
<dbReference type="InterPro" id="IPR011498">
    <property type="entry name" value="Kelch_2"/>
</dbReference>
<dbReference type="AlphaFoldDB" id="A0A8B7ZNT6"/>
<accession>A0A8B7ZNT6</accession>
<dbReference type="SUPFAM" id="SSF117281">
    <property type="entry name" value="Kelch motif"/>
    <property type="match status" value="3"/>
</dbReference>
<dbReference type="GO" id="GO:0032874">
    <property type="term" value="P:positive regulation of stress-activated MAPK cascade"/>
    <property type="evidence" value="ECO:0007669"/>
    <property type="project" value="TreeGrafter"/>
</dbReference>
<evidence type="ECO:0000313" key="5">
    <source>
        <dbReference type="Proteomes" id="UP000694845"/>
    </source>
</evidence>
<dbReference type="PANTHER" id="PTHR46428:SF1">
    <property type="entry name" value="KELCH DOMAIN-CONTAINING PROTEIN 10"/>
    <property type="match status" value="1"/>
</dbReference>
<gene>
    <name evidence="6" type="primary">LOC110988234</name>
</gene>
<keyword evidence="1" id="KW-0880">Kelch repeat</keyword>
<dbReference type="InterPro" id="IPR006652">
    <property type="entry name" value="Kelch_1"/>
</dbReference>
<keyword evidence="5" id="KW-1185">Reference proteome</keyword>
<dbReference type="GeneID" id="110988234"/>
<dbReference type="Pfam" id="PF24681">
    <property type="entry name" value="Kelch_KLHDC2_KLHL20_DRC7"/>
    <property type="match status" value="3"/>
</dbReference>
<dbReference type="InterPro" id="IPR015915">
    <property type="entry name" value="Kelch-typ_b-propeller"/>
</dbReference>
<dbReference type="OMA" id="IAYKECI"/>
<evidence type="ECO:0000313" key="6">
    <source>
        <dbReference type="RefSeq" id="XP_022107253.1"/>
    </source>
</evidence>
<dbReference type="PANTHER" id="PTHR46428">
    <property type="entry name" value="KELCH DOMAIN-CONTAINING PROTEIN 10"/>
    <property type="match status" value="1"/>
</dbReference>
<evidence type="ECO:0000256" key="1">
    <source>
        <dbReference type="ARBA" id="ARBA00022441"/>
    </source>
</evidence>
<name>A0A8B7ZNT6_ACAPL</name>
<protein>
    <recommendedName>
        <fullName evidence="4">Kelch domain-containing protein 10</fullName>
    </recommendedName>
</protein>
<keyword evidence="2" id="KW-0677">Repeat</keyword>
<evidence type="ECO:0000256" key="2">
    <source>
        <dbReference type="ARBA" id="ARBA00022737"/>
    </source>
</evidence>
<dbReference type="Proteomes" id="UP000694845">
    <property type="component" value="Unplaced"/>
</dbReference>
<evidence type="ECO:0000256" key="4">
    <source>
        <dbReference type="ARBA" id="ARBA00041041"/>
    </source>
</evidence>
<dbReference type="InterPro" id="IPR052125">
    <property type="entry name" value="KLHDC10"/>
</dbReference>
<dbReference type="KEGG" id="aplc:110988234"/>
<evidence type="ECO:0000256" key="3">
    <source>
        <dbReference type="ARBA" id="ARBA00038487"/>
    </source>
</evidence>
<dbReference type="RefSeq" id="XP_022107253.1">
    <property type="nucleotide sequence ID" value="XM_022251561.1"/>
</dbReference>
<comment type="similarity">
    <text evidence="3">Belongs to the KLHDC10 family.</text>
</comment>